<evidence type="ECO:0000313" key="1">
    <source>
        <dbReference type="EMBL" id="SFV53741.1"/>
    </source>
</evidence>
<protein>
    <submittedName>
        <fullName evidence="1">TsaB protein, required for threonylcarbamoyladenosine (T(6)A) formation in tRNA</fullName>
    </submittedName>
</protein>
<organism evidence="1">
    <name type="scientific">hydrothermal vent metagenome</name>
    <dbReference type="NCBI Taxonomy" id="652676"/>
    <lineage>
        <taxon>unclassified sequences</taxon>
        <taxon>metagenomes</taxon>
        <taxon>ecological metagenomes</taxon>
    </lineage>
</organism>
<reference evidence="1" key="1">
    <citation type="submission" date="2016-10" db="EMBL/GenBank/DDBJ databases">
        <authorList>
            <person name="de Groot N.N."/>
        </authorList>
    </citation>
    <scope>NUCLEOTIDE SEQUENCE</scope>
</reference>
<dbReference type="EMBL" id="FPHD01000022">
    <property type="protein sequence ID" value="SFV53741.1"/>
    <property type="molecule type" value="Genomic_DNA"/>
</dbReference>
<name>A0A1W1BJU1_9ZZZZ</name>
<dbReference type="InterPro" id="IPR043129">
    <property type="entry name" value="ATPase_NBD"/>
</dbReference>
<dbReference type="AlphaFoldDB" id="A0A1W1BJU1"/>
<proteinExistence type="predicted"/>
<sequence>MKSLSHKRYSLLIISISTPLLIGVYEDDILIKTLSSELKTSEVLLPLIMECLDNYDISKIIYTRGPGSYMAIKLTYIMLKTIEIVRCIKCVGCSGFALNGGKPIKAIGNLYFIKEKETIITKKFEQPVIMKFTLPQSIHDLELDEESTPEYVLPAV</sequence>
<gene>
    <name evidence="1" type="ORF">MNB_SV-8-1475</name>
</gene>
<dbReference type="Gene3D" id="3.30.420.40">
    <property type="match status" value="1"/>
</dbReference>
<accession>A0A1W1BJU1</accession>
<dbReference type="SUPFAM" id="SSF53067">
    <property type="entry name" value="Actin-like ATPase domain"/>
    <property type="match status" value="1"/>
</dbReference>